<dbReference type="InterPro" id="IPR020094">
    <property type="entry name" value="TruA/RsuA/RluB/E/F_N"/>
</dbReference>
<feature type="compositionally biased region" description="Basic and acidic residues" evidence="4">
    <location>
        <begin position="74"/>
        <end position="84"/>
    </location>
</feature>
<evidence type="ECO:0000256" key="1">
    <source>
        <dbReference type="ARBA" id="ARBA00009375"/>
    </source>
</evidence>
<dbReference type="GeneID" id="40312897"/>
<gene>
    <name evidence="6" type="ORF">BESB_079700</name>
</gene>
<feature type="compositionally biased region" description="Low complexity" evidence="4">
    <location>
        <begin position="58"/>
        <end position="67"/>
    </location>
</feature>
<feature type="region of interest" description="Disordered" evidence="4">
    <location>
        <begin position="358"/>
        <end position="380"/>
    </location>
</feature>
<feature type="region of interest" description="Disordered" evidence="4">
    <location>
        <begin position="500"/>
        <end position="530"/>
    </location>
</feature>
<reference evidence="6 7" key="1">
    <citation type="submission" date="2017-09" db="EMBL/GenBank/DDBJ databases">
        <title>Genome sequencing of Besnoitia besnoiti strain Bb-Ger1.</title>
        <authorList>
            <person name="Schares G."/>
            <person name="Venepally P."/>
            <person name="Lorenzi H.A."/>
        </authorList>
    </citation>
    <scope>NUCLEOTIDE SEQUENCE [LARGE SCALE GENOMIC DNA]</scope>
    <source>
        <strain evidence="6 7">Bb-Ger1</strain>
    </source>
</reference>
<dbReference type="RefSeq" id="XP_029217763.1">
    <property type="nucleotide sequence ID" value="XM_029366332.1"/>
</dbReference>
<proteinExistence type="inferred from homology"/>
<dbReference type="AlphaFoldDB" id="A0A2A9M977"/>
<dbReference type="GO" id="GO:0009982">
    <property type="term" value="F:pseudouridine synthase activity"/>
    <property type="evidence" value="ECO:0007669"/>
    <property type="project" value="InterPro"/>
</dbReference>
<comment type="caution">
    <text evidence="6">The sequence shown here is derived from an EMBL/GenBank/DDBJ whole genome shotgun (WGS) entry which is preliminary data.</text>
</comment>
<dbReference type="STRING" id="94643.A0A2A9M977"/>
<feature type="compositionally biased region" description="Acidic residues" evidence="4">
    <location>
        <begin position="221"/>
        <end position="234"/>
    </location>
</feature>
<comment type="similarity">
    <text evidence="1">Belongs to the tRNA pseudouridine synthase TruA family.</text>
</comment>
<dbReference type="InterPro" id="IPR020103">
    <property type="entry name" value="PsdUridine_synth_cat_dom_sf"/>
</dbReference>
<feature type="compositionally biased region" description="Basic and acidic residues" evidence="4">
    <location>
        <begin position="142"/>
        <end position="169"/>
    </location>
</feature>
<dbReference type="GO" id="GO:0031119">
    <property type="term" value="P:tRNA pseudouridine synthesis"/>
    <property type="evidence" value="ECO:0007669"/>
    <property type="project" value="TreeGrafter"/>
</dbReference>
<dbReference type="InterPro" id="IPR020095">
    <property type="entry name" value="PsdUridine_synth_TruA_C"/>
</dbReference>
<dbReference type="GO" id="GO:0005634">
    <property type="term" value="C:nucleus"/>
    <property type="evidence" value="ECO:0007669"/>
    <property type="project" value="TreeGrafter"/>
</dbReference>
<feature type="domain" description="Pseudouridine synthase I TruA alpha/beta" evidence="5">
    <location>
        <begin position="596"/>
        <end position="706"/>
    </location>
</feature>
<organism evidence="6 7">
    <name type="scientific">Besnoitia besnoiti</name>
    <name type="common">Apicomplexan protozoan</name>
    <dbReference type="NCBI Taxonomy" id="94643"/>
    <lineage>
        <taxon>Eukaryota</taxon>
        <taxon>Sar</taxon>
        <taxon>Alveolata</taxon>
        <taxon>Apicomplexa</taxon>
        <taxon>Conoidasida</taxon>
        <taxon>Coccidia</taxon>
        <taxon>Eucoccidiorida</taxon>
        <taxon>Eimeriorina</taxon>
        <taxon>Sarcocystidae</taxon>
        <taxon>Besnoitia</taxon>
    </lineage>
</organism>
<evidence type="ECO:0000256" key="2">
    <source>
        <dbReference type="ARBA" id="ARBA00022694"/>
    </source>
</evidence>
<keyword evidence="3" id="KW-0413">Isomerase</keyword>
<dbReference type="KEGG" id="bbes:BESB_079700"/>
<protein>
    <recommendedName>
        <fullName evidence="5">Pseudouridine synthase I TruA alpha/beta domain-containing protein</fullName>
    </recommendedName>
</protein>
<dbReference type="Gene3D" id="3.30.70.580">
    <property type="entry name" value="Pseudouridine synthase I, catalytic domain, N-terminal subdomain"/>
    <property type="match status" value="1"/>
</dbReference>
<feature type="region of interest" description="Disordered" evidence="4">
    <location>
        <begin position="221"/>
        <end position="260"/>
    </location>
</feature>
<accession>A0A2A9M977</accession>
<feature type="compositionally biased region" description="Low complexity" evidence="4">
    <location>
        <begin position="36"/>
        <end position="49"/>
    </location>
</feature>
<dbReference type="InterPro" id="IPR020097">
    <property type="entry name" value="PsdUridine_synth_TruA_a/b_dom"/>
</dbReference>
<dbReference type="SUPFAM" id="SSF55120">
    <property type="entry name" value="Pseudouridine synthase"/>
    <property type="match status" value="1"/>
</dbReference>
<feature type="region of interest" description="Disordered" evidence="4">
    <location>
        <begin position="1"/>
        <end position="171"/>
    </location>
</feature>
<dbReference type="InterPro" id="IPR001406">
    <property type="entry name" value="PsdUridine_synth_TruA"/>
</dbReference>
<feature type="region of interest" description="Disordered" evidence="4">
    <location>
        <begin position="777"/>
        <end position="798"/>
    </location>
</feature>
<dbReference type="Pfam" id="PF01416">
    <property type="entry name" value="PseudoU_synth_1"/>
    <property type="match status" value="1"/>
</dbReference>
<evidence type="ECO:0000313" key="7">
    <source>
        <dbReference type="Proteomes" id="UP000224006"/>
    </source>
</evidence>
<keyword evidence="2" id="KW-0819">tRNA processing</keyword>
<dbReference type="GO" id="GO:1990481">
    <property type="term" value="P:mRNA pseudouridine synthesis"/>
    <property type="evidence" value="ECO:0007669"/>
    <property type="project" value="TreeGrafter"/>
</dbReference>
<evidence type="ECO:0000259" key="5">
    <source>
        <dbReference type="Pfam" id="PF01416"/>
    </source>
</evidence>
<dbReference type="GO" id="GO:0003723">
    <property type="term" value="F:RNA binding"/>
    <property type="evidence" value="ECO:0007669"/>
    <property type="project" value="InterPro"/>
</dbReference>
<name>A0A2A9M977_BESBE</name>
<feature type="compositionally biased region" description="Low complexity" evidence="4">
    <location>
        <begin position="245"/>
        <end position="260"/>
    </location>
</feature>
<keyword evidence="7" id="KW-1185">Reference proteome</keyword>
<dbReference type="VEuPathDB" id="ToxoDB:BESB_079700"/>
<dbReference type="Proteomes" id="UP000224006">
    <property type="component" value="Chromosome VII"/>
</dbReference>
<evidence type="ECO:0000256" key="4">
    <source>
        <dbReference type="SAM" id="MobiDB-lite"/>
    </source>
</evidence>
<dbReference type="PANTHER" id="PTHR11142:SF4">
    <property type="entry name" value="PSEUDOURIDYLATE SYNTHASE 1 HOMOLOG"/>
    <property type="match status" value="1"/>
</dbReference>
<sequence>MGEFNPLFDDDSSSASPISPPAPSAAVHFPHEGALPSSSPAEAAEFPSEMQCADNEPKSLSSSVPKSPAQPHHPSAEKRPRESEDASAESGSPFPAAHGGDAAKKKKRKQFQRARNSEKVRFLKQRRKERLEKHSELLLLREQLESRKRDGNAAEGKESKNAGGDEQHSPKVPKKKYALLFGYNGEGFHGLQKQLQPLETLLALQRELSTGAFAATPLVDEDATAGDEVEETDAPDIFTPREGTSEAAPEPASTAAAKEAATATSAASSAVVPLRTVEGVLEEALLAAGGIAACHVGCLQKLQWSRAARTDRGVHAACNVISLKLSLGLVDAFLRKESCLTEAADTLEFDPDGDAEAAKDAEAAGADGEKQPQKTEAERQAHLAWQRGREAAFLDRLNEALPADIKCFAVKRVTKNFDARISCSRRRYAFLLPAWLLQPVAVRRDLRKVFNLYHARSASLPSSPPLSEGAAAASASPLSAEARACLKLALASGAAEGEAAAETASAPGECGPAAGTEGVQSPSSSEKARAAEAVKAEGRFHLGERLLGGPPPVISSAALQDTAYAHRSVFEDDGHTPLPKPLSTPELAERLRAVFKVFEGTHSFQNFTKGGKNKDTSPAAFKRHIHRTSVSVTKLDGVSDDILVVELEGQSFLFNQIRKMIGVAVEVCRGTATVSSLTDSLRPNRKNVFIHTAPAEGLLLLSPVYDTYNRTRAAPPELPLIEVASLEDETSAFQRAAILPCIARSFSTSVWSDWQENINWHPFFLENISFHDARELAEGQEKNRSQADPRALRQEARM</sequence>
<dbReference type="PANTHER" id="PTHR11142">
    <property type="entry name" value="PSEUDOURIDYLATE SYNTHASE"/>
    <property type="match status" value="1"/>
</dbReference>
<dbReference type="OrthoDB" id="10256309at2759"/>
<dbReference type="EMBL" id="NWUJ01000008">
    <property type="protein sequence ID" value="PFH33754.1"/>
    <property type="molecule type" value="Genomic_DNA"/>
</dbReference>
<dbReference type="Gene3D" id="3.30.70.660">
    <property type="entry name" value="Pseudouridine synthase I, catalytic domain, C-terminal subdomain"/>
    <property type="match status" value="1"/>
</dbReference>
<evidence type="ECO:0000256" key="3">
    <source>
        <dbReference type="ARBA" id="ARBA00023235"/>
    </source>
</evidence>
<evidence type="ECO:0000313" key="6">
    <source>
        <dbReference type="EMBL" id="PFH33754.1"/>
    </source>
</evidence>